<sequence>MDRIDQLLAIEAIKQLKARYFRLMDTKDWANLRTVFCDDAIFDARPSLSIDGQAPDGMAAESNDWVYEGGDEVVEFISTVIGTKTTVHHGHCHEISIESDTRATGVIAMEDQIWEQDGTMVLHGTGHYHETYHCVEGQWRIHRSRITRLSIRLGEA</sequence>
<dbReference type="Proteomes" id="UP000681425">
    <property type="component" value="Chromosome"/>
</dbReference>
<dbReference type="InterPro" id="IPR037401">
    <property type="entry name" value="SnoaL-like"/>
</dbReference>
<keyword evidence="3" id="KW-1185">Reference proteome</keyword>
<dbReference type="OrthoDB" id="7851780at2"/>
<name>A0A975K884_9SPHN</name>
<dbReference type="Gene3D" id="3.10.450.50">
    <property type="match status" value="1"/>
</dbReference>
<organism evidence="2 3">
    <name type="scientific">Sphingobium phenoxybenzoativorans</name>
    <dbReference type="NCBI Taxonomy" id="1592790"/>
    <lineage>
        <taxon>Bacteria</taxon>
        <taxon>Pseudomonadati</taxon>
        <taxon>Pseudomonadota</taxon>
        <taxon>Alphaproteobacteria</taxon>
        <taxon>Sphingomonadales</taxon>
        <taxon>Sphingomonadaceae</taxon>
        <taxon>Sphingobium</taxon>
    </lineage>
</organism>
<reference evidence="2" key="1">
    <citation type="submission" date="2021-04" db="EMBL/GenBank/DDBJ databases">
        <title>Isolation of p-tert-butylphenol degrading bacteria Sphingobium phenoxybenzoativorans Tas13 from active sludge.</title>
        <authorList>
            <person name="Li Y."/>
        </authorList>
    </citation>
    <scope>NUCLEOTIDE SEQUENCE</scope>
    <source>
        <strain evidence="2">Tas13</strain>
    </source>
</reference>
<dbReference type="KEGG" id="spph:KFK14_03960"/>
<feature type="domain" description="SnoaL-like" evidence="1">
    <location>
        <begin position="6"/>
        <end position="144"/>
    </location>
</feature>
<evidence type="ECO:0000259" key="1">
    <source>
        <dbReference type="Pfam" id="PF13577"/>
    </source>
</evidence>
<dbReference type="EMBL" id="CP073910">
    <property type="protein sequence ID" value="QUT06616.1"/>
    <property type="molecule type" value="Genomic_DNA"/>
</dbReference>
<dbReference type="SUPFAM" id="SSF54427">
    <property type="entry name" value="NTF2-like"/>
    <property type="match status" value="1"/>
</dbReference>
<dbReference type="InterPro" id="IPR032710">
    <property type="entry name" value="NTF2-like_dom_sf"/>
</dbReference>
<dbReference type="AlphaFoldDB" id="A0A975K884"/>
<accession>A0A975K884</accession>
<gene>
    <name evidence="2" type="ORF">KFK14_03960</name>
</gene>
<evidence type="ECO:0000313" key="3">
    <source>
        <dbReference type="Proteomes" id="UP000681425"/>
    </source>
</evidence>
<evidence type="ECO:0000313" key="2">
    <source>
        <dbReference type="EMBL" id="QUT06616.1"/>
    </source>
</evidence>
<proteinExistence type="predicted"/>
<dbReference type="RefSeq" id="WP_070156686.1">
    <property type="nucleotide sequence ID" value="NZ_CP073910.1"/>
</dbReference>
<dbReference type="Pfam" id="PF13577">
    <property type="entry name" value="SnoaL_4"/>
    <property type="match status" value="1"/>
</dbReference>
<protein>
    <submittedName>
        <fullName evidence="2">Nuclear transport factor 2 family protein</fullName>
    </submittedName>
</protein>